<accession>A0A8J5YRR4</accession>
<evidence type="ECO:0000256" key="1">
    <source>
        <dbReference type="SAM" id="MobiDB-lite"/>
    </source>
</evidence>
<organism evidence="2 3">
    <name type="scientific">Gossypium anomalum</name>
    <dbReference type="NCBI Taxonomy" id="47600"/>
    <lineage>
        <taxon>Eukaryota</taxon>
        <taxon>Viridiplantae</taxon>
        <taxon>Streptophyta</taxon>
        <taxon>Embryophyta</taxon>
        <taxon>Tracheophyta</taxon>
        <taxon>Spermatophyta</taxon>
        <taxon>Magnoliopsida</taxon>
        <taxon>eudicotyledons</taxon>
        <taxon>Gunneridae</taxon>
        <taxon>Pentapetalae</taxon>
        <taxon>rosids</taxon>
        <taxon>malvids</taxon>
        <taxon>Malvales</taxon>
        <taxon>Malvaceae</taxon>
        <taxon>Malvoideae</taxon>
        <taxon>Gossypium</taxon>
    </lineage>
</organism>
<evidence type="ECO:0000313" key="2">
    <source>
        <dbReference type="EMBL" id="KAG8487712.1"/>
    </source>
</evidence>
<protein>
    <submittedName>
        <fullName evidence="2">Uncharacterized protein</fullName>
    </submittedName>
</protein>
<sequence length="124" mass="13745">MESSAVLRVQATNSDRCYSRRAPFGPPPNGVEDGAFAAHHDGREKGRPRSVRHSLPQPLAETLGVQRPSKWRGNAEAPPNSVRRPSEVCETAMTEAWWPRGGQKLRGEWRLNFGGWGDLEIGLC</sequence>
<comment type="caution">
    <text evidence="2">The sequence shown here is derived from an EMBL/GenBank/DDBJ whole genome shotgun (WGS) entry which is preliminary data.</text>
</comment>
<dbReference type="OrthoDB" id="10521264at2759"/>
<proteinExistence type="predicted"/>
<gene>
    <name evidence="2" type="ORF">CXB51_018144</name>
</gene>
<dbReference type="EMBL" id="JAHUZN010000007">
    <property type="protein sequence ID" value="KAG8487712.1"/>
    <property type="molecule type" value="Genomic_DNA"/>
</dbReference>
<keyword evidence="3" id="KW-1185">Reference proteome</keyword>
<dbReference type="AlphaFoldDB" id="A0A8J5YRR4"/>
<evidence type="ECO:0000313" key="3">
    <source>
        <dbReference type="Proteomes" id="UP000701853"/>
    </source>
</evidence>
<dbReference type="Proteomes" id="UP000701853">
    <property type="component" value="Chromosome 7"/>
</dbReference>
<feature type="region of interest" description="Disordered" evidence="1">
    <location>
        <begin position="1"/>
        <end position="87"/>
    </location>
</feature>
<reference evidence="2 3" key="1">
    <citation type="journal article" date="2021" name="bioRxiv">
        <title>The Gossypium anomalum genome as a resource for cotton improvement and evolutionary analysis of hybrid incompatibility.</title>
        <authorList>
            <person name="Grover C.E."/>
            <person name="Yuan D."/>
            <person name="Arick M.A."/>
            <person name="Miller E.R."/>
            <person name="Hu G."/>
            <person name="Peterson D.G."/>
            <person name="Wendel J.F."/>
            <person name="Udall J.A."/>
        </authorList>
    </citation>
    <scope>NUCLEOTIDE SEQUENCE [LARGE SCALE GENOMIC DNA]</scope>
    <source>
        <strain evidence="2">JFW-Udall</strain>
        <tissue evidence="2">Leaf</tissue>
    </source>
</reference>
<name>A0A8J5YRR4_9ROSI</name>
<feature type="compositionally biased region" description="Basic and acidic residues" evidence="1">
    <location>
        <begin position="38"/>
        <end position="47"/>
    </location>
</feature>